<sequence>MSRVVGTVPDVLITCLILLTYRTNMPPRKLNAKTAKSLEKDQAMKPVEAPPRDYEEADRKDQIRGTPCLACLKALIDEGLVDLCYDPTNSSRCWRCIAGGHPCRPIPQATVRPARTYIWALCAEATEEQIQPFRAKLCSSLVEEGEVIASPVKEKNKSGKEEGEVIIIASPAKEKNKSGKEEGEVIVIASPAKEKNKSGKEEGEVIIIASPAKEKNKSGKEEGEVIVIASPAKEKNKSGKEEDVKGGEDQGAGK</sequence>
<evidence type="ECO:0000313" key="3">
    <source>
        <dbReference type="Proteomes" id="UP001303473"/>
    </source>
</evidence>
<comment type="caution">
    <text evidence="2">The sequence shown here is derived from an EMBL/GenBank/DDBJ whole genome shotgun (WGS) entry which is preliminary data.</text>
</comment>
<feature type="compositionally biased region" description="Basic and acidic residues" evidence="1">
    <location>
        <begin position="212"/>
        <end position="223"/>
    </location>
</feature>
<dbReference type="EMBL" id="MU853824">
    <property type="protein sequence ID" value="KAK3938693.1"/>
    <property type="molecule type" value="Genomic_DNA"/>
</dbReference>
<evidence type="ECO:0000256" key="1">
    <source>
        <dbReference type="SAM" id="MobiDB-lite"/>
    </source>
</evidence>
<organism evidence="2 3">
    <name type="scientific">Diplogelasinospora grovesii</name>
    <dbReference type="NCBI Taxonomy" id="303347"/>
    <lineage>
        <taxon>Eukaryota</taxon>
        <taxon>Fungi</taxon>
        <taxon>Dikarya</taxon>
        <taxon>Ascomycota</taxon>
        <taxon>Pezizomycotina</taxon>
        <taxon>Sordariomycetes</taxon>
        <taxon>Sordariomycetidae</taxon>
        <taxon>Sordariales</taxon>
        <taxon>Diplogelasinosporaceae</taxon>
        <taxon>Diplogelasinospora</taxon>
    </lineage>
</organism>
<gene>
    <name evidence="2" type="ORF">QBC46DRAFT_409927</name>
</gene>
<keyword evidence="3" id="KW-1185">Reference proteome</keyword>
<protein>
    <submittedName>
        <fullName evidence="2">Uncharacterized protein</fullName>
    </submittedName>
</protein>
<evidence type="ECO:0000313" key="2">
    <source>
        <dbReference type="EMBL" id="KAK3938693.1"/>
    </source>
</evidence>
<accession>A0AAN6N6K2</accession>
<proteinExistence type="predicted"/>
<name>A0AAN6N6K2_9PEZI</name>
<dbReference type="Proteomes" id="UP001303473">
    <property type="component" value="Unassembled WGS sequence"/>
</dbReference>
<feature type="region of interest" description="Disordered" evidence="1">
    <location>
        <begin position="33"/>
        <end position="58"/>
    </location>
</feature>
<feature type="region of interest" description="Disordered" evidence="1">
    <location>
        <begin position="210"/>
        <end position="254"/>
    </location>
</feature>
<dbReference type="AlphaFoldDB" id="A0AAN6N6K2"/>
<feature type="compositionally biased region" description="Basic and acidic residues" evidence="1">
    <location>
        <begin position="232"/>
        <end position="248"/>
    </location>
</feature>
<reference evidence="3" key="1">
    <citation type="journal article" date="2023" name="Mol. Phylogenet. Evol.">
        <title>Genome-scale phylogeny and comparative genomics of the fungal order Sordariales.</title>
        <authorList>
            <person name="Hensen N."/>
            <person name="Bonometti L."/>
            <person name="Westerberg I."/>
            <person name="Brannstrom I.O."/>
            <person name="Guillou S."/>
            <person name="Cros-Aarteil S."/>
            <person name="Calhoun S."/>
            <person name="Haridas S."/>
            <person name="Kuo A."/>
            <person name="Mondo S."/>
            <person name="Pangilinan J."/>
            <person name="Riley R."/>
            <person name="LaButti K."/>
            <person name="Andreopoulos B."/>
            <person name="Lipzen A."/>
            <person name="Chen C."/>
            <person name="Yan M."/>
            <person name="Daum C."/>
            <person name="Ng V."/>
            <person name="Clum A."/>
            <person name="Steindorff A."/>
            <person name="Ohm R.A."/>
            <person name="Martin F."/>
            <person name="Silar P."/>
            <person name="Natvig D.O."/>
            <person name="Lalanne C."/>
            <person name="Gautier V."/>
            <person name="Ament-Velasquez S.L."/>
            <person name="Kruys A."/>
            <person name="Hutchinson M.I."/>
            <person name="Powell A.J."/>
            <person name="Barry K."/>
            <person name="Miller A.N."/>
            <person name="Grigoriev I.V."/>
            <person name="Debuchy R."/>
            <person name="Gladieux P."/>
            <person name="Hiltunen Thoren M."/>
            <person name="Johannesson H."/>
        </authorList>
    </citation>
    <scope>NUCLEOTIDE SEQUENCE [LARGE SCALE GENOMIC DNA]</scope>
    <source>
        <strain evidence="3">CBS 340.73</strain>
    </source>
</reference>